<evidence type="ECO:0000256" key="5">
    <source>
        <dbReference type="ARBA" id="ARBA00022691"/>
    </source>
</evidence>
<dbReference type="GO" id="GO:1904047">
    <property type="term" value="F:S-adenosyl-L-methionine binding"/>
    <property type="evidence" value="ECO:0007669"/>
    <property type="project" value="TreeGrafter"/>
</dbReference>
<keyword evidence="9" id="KW-1185">Reference proteome</keyword>
<organism evidence="8 9">
    <name type="scientific">Jannaschia donghaensis</name>
    <dbReference type="NCBI Taxonomy" id="420998"/>
    <lineage>
        <taxon>Bacteria</taxon>
        <taxon>Pseudomonadati</taxon>
        <taxon>Pseudomonadota</taxon>
        <taxon>Alphaproteobacteria</taxon>
        <taxon>Rhodobacterales</taxon>
        <taxon>Roseobacteraceae</taxon>
        <taxon>Jannaschia</taxon>
    </lineage>
</organism>
<dbReference type="InterPro" id="IPR012327">
    <property type="entry name" value="MeTrfase_D12"/>
</dbReference>
<feature type="binding site" evidence="7">
    <location>
        <position position="15"/>
    </location>
    <ligand>
        <name>S-adenosyl-L-methionine</name>
        <dbReference type="ChEBI" id="CHEBI:59789"/>
    </ligand>
</feature>
<gene>
    <name evidence="8" type="primary">dam</name>
    <name evidence="8" type="ORF">JDO7802_00100</name>
</gene>
<dbReference type="STRING" id="420998.JDO7802_00100"/>
<dbReference type="PRINTS" id="PR00505">
    <property type="entry name" value="D12N6MTFRASE"/>
</dbReference>
<dbReference type="Gene3D" id="3.40.50.150">
    <property type="entry name" value="Vaccinia Virus protein VP39"/>
    <property type="match status" value="1"/>
</dbReference>
<evidence type="ECO:0000313" key="9">
    <source>
        <dbReference type="Proteomes" id="UP000049222"/>
    </source>
</evidence>
<sequence length="268" mass="30891">MNKQRGSPIRWAGSKASSASQIMPLLDFRRPYIEPFCGSAAFFFKQKPDFSYLNDSNPALISFYDELCRNPAEVWKNYDDTPIDEPTYYEKRKEFNQLELGTRKASLFLYLNHYGFNGIFRTNRKGELNTPFGARKKIRNKMSLEEITSHSEALKGVSLYCGDFEDFLKNLSPEGCCIYMDPPYFTDDSRVFGEYGAYTFKAIDLQRLLDVAIELAASNNKIVISYKDCTEFRDLFRATIRSEITVQRNVGGFAGRRKTDQELVAIFQ</sequence>
<name>A0A0M6YCM2_9RHOB</name>
<dbReference type="InterPro" id="IPR029063">
    <property type="entry name" value="SAM-dependent_MTases_sf"/>
</dbReference>
<proteinExistence type="inferred from homology"/>
<feature type="binding site" evidence="7">
    <location>
        <position position="181"/>
    </location>
    <ligand>
        <name>S-adenosyl-L-methionine</name>
        <dbReference type="ChEBI" id="CHEBI:59789"/>
    </ligand>
</feature>
<comment type="catalytic activity">
    <reaction evidence="6">
        <text>a 2'-deoxyadenosine in DNA + S-adenosyl-L-methionine = an N(6)-methyl-2'-deoxyadenosine in DNA + S-adenosyl-L-homocysteine + H(+)</text>
        <dbReference type="Rhea" id="RHEA:15197"/>
        <dbReference type="Rhea" id="RHEA-COMP:12418"/>
        <dbReference type="Rhea" id="RHEA-COMP:12419"/>
        <dbReference type="ChEBI" id="CHEBI:15378"/>
        <dbReference type="ChEBI" id="CHEBI:57856"/>
        <dbReference type="ChEBI" id="CHEBI:59789"/>
        <dbReference type="ChEBI" id="CHEBI:90615"/>
        <dbReference type="ChEBI" id="CHEBI:90616"/>
        <dbReference type="EC" id="2.1.1.72"/>
    </reaction>
</comment>
<reference evidence="8 9" key="1">
    <citation type="submission" date="2015-07" db="EMBL/GenBank/DDBJ databases">
        <authorList>
            <person name="Noorani M."/>
        </authorList>
    </citation>
    <scope>NUCLEOTIDE SEQUENCE [LARGE SCALE GENOMIC DNA]</scope>
    <source>
        <strain evidence="8 9">CECT 7802</strain>
    </source>
</reference>
<dbReference type="Proteomes" id="UP000049222">
    <property type="component" value="Unassembled WGS sequence"/>
</dbReference>
<keyword evidence="4 8" id="KW-0808">Transferase</keyword>
<accession>A0A0M6YCM2</accession>
<evidence type="ECO:0000256" key="4">
    <source>
        <dbReference type="ARBA" id="ARBA00022679"/>
    </source>
</evidence>
<evidence type="ECO:0000313" key="8">
    <source>
        <dbReference type="EMBL" id="CTQ48098.1"/>
    </source>
</evidence>
<dbReference type="InterPro" id="IPR023095">
    <property type="entry name" value="Ade_MeTrfase_dom_2"/>
</dbReference>
<dbReference type="EC" id="2.1.1.72" evidence="2"/>
<evidence type="ECO:0000256" key="6">
    <source>
        <dbReference type="ARBA" id="ARBA00047942"/>
    </source>
</evidence>
<dbReference type="GO" id="GO:0032259">
    <property type="term" value="P:methylation"/>
    <property type="evidence" value="ECO:0007669"/>
    <property type="project" value="UniProtKB-KW"/>
</dbReference>
<dbReference type="AlphaFoldDB" id="A0A0M6YCM2"/>
<dbReference type="SUPFAM" id="SSF53335">
    <property type="entry name" value="S-adenosyl-L-methionine-dependent methyltransferases"/>
    <property type="match status" value="1"/>
</dbReference>
<evidence type="ECO:0000256" key="7">
    <source>
        <dbReference type="PIRSR" id="PIRSR000398-1"/>
    </source>
</evidence>
<dbReference type="GO" id="GO:0009007">
    <property type="term" value="F:site-specific DNA-methyltransferase (adenine-specific) activity"/>
    <property type="evidence" value="ECO:0007669"/>
    <property type="project" value="UniProtKB-EC"/>
</dbReference>
<dbReference type="PANTHER" id="PTHR30481">
    <property type="entry name" value="DNA ADENINE METHYLASE"/>
    <property type="match status" value="1"/>
</dbReference>
<dbReference type="NCBIfam" id="TIGR00571">
    <property type="entry name" value="dam"/>
    <property type="match status" value="1"/>
</dbReference>
<keyword evidence="3 8" id="KW-0489">Methyltransferase</keyword>
<evidence type="ECO:0000256" key="2">
    <source>
        <dbReference type="ARBA" id="ARBA00011900"/>
    </source>
</evidence>
<keyword evidence="5" id="KW-0949">S-adenosyl-L-methionine</keyword>
<dbReference type="GO" id="GO:0009307">
    <property type="term" value="P:DNA restriction-modification system"/>
    <property type="evidence" value="ECO:0007669"/>
    <property type="project" value="InterPro"/>
</dbReference>
<evidence type="ECO:0000256" key="3">
    <source>
        <dbReference type="ARBA" id="ARBA00022603"/>
    </source>
</evidence>
<dbReference type="PIRSF" id="PIRSF000398">
    <property type="entry name" value="M_m6A_EcoRV"/>
    <property type="match status" value="1"/>
</dbReference>
<feature type="binding site" evidence="7">
    <location>
        <position position="55"/>
    </location>
    <ligand>
        <name>S-adenosyl-L-methionine</name>
        <dbReference type="ChEBI" id="CHEBI:59789"/>
    </ligand>
</feature>
<dbReference type="OrthoDB" id="9805629at2"/>
<dbReference type="EMBL" id="CXSU01000005">
    <property type="protein sequence ID" value="CTQ48098.1"/>
    <property type="molecule type" value="Genomic_DNA"/>
</dbReference>
<protein>
    <recommendedName>
        <fullName evidence="2">site-specific DNA-methyltransferase (adenine-specific)</fullName>
        <ecNumber evidence="2">2.1.1.72</ecNumber>
    </recommendedName>
</protein>
<dbReference type="GO" id="GO:0006298">
    <property type="term" value="P:mismatch repair"/>
    <property type="evidence" value="ECO:0007669"/>
    <property type="project" value="TreeGrafter"/>
</dbReference>
<comment type="similarity">
    <text evidence="1">Belongs to the N(4)/N(6)-methyltransferase family.</text>
</comment>
<dbReference type="Pfam" id="PF02086">
    <property type="entry name" value="MethyltransfD12"/>
    <property type="match status" value="1"/>
</dbReference>
<dbReference type="InterPro" id="IPR012263">
    <property type="entry name" value="M_m6A_EcoRV"/>
</dbReference>
<dbReference type="Gene3D" id="1.10.1020.10">
    <property type="entry name" value="Adenine-specific Methyltransferase, Domain 2"/>
    <property type="match status" value="1"/>
</dbReference>
<dbReference type="RefSeq" id="WP_083480951.1">
    <property type="nucleotide sequence ID" value="NZ_CXSU01000005.1"/>
</dbReference>
<dbReference type="GO" id="GO:0043565">
    <property type="term" value="F:sequence-specific DNA binding"/>
    <property type="evidence" value="ECO:0007669"/>
    <property type="project" value="TreeGrafter"/>
</dbReference>
<evidence type="ECO:0000256" key="1">
    <source>
        <dbReference type="ARBA" id="ARBA00006594"/>
    </source>
</evidence>
<feature type="binding site" evidence="7">
    <location>
        <position position="11"/>
    </location>
    <ligand>
        <name>S-adenosyl-L-methionine</name>
        <dbReference type="ChEBI" id="CHEBI:59789"/>
    </ligand>
</feature>